<evidence type="ECO:0000313" key="2">
    <source>
        <dbReference type="EMBL" id="KAH9362413.1"/>
    </source>
</evidence>
<dbReference type="EMBL" id="JABSTR010000001">
    <property type="protein sequence ID" value="KAH9362413.1"/>
    <property type="molecule type" value="Genomic_DNA"/>
</dbReference>
<comment type="caution">
    <text evidence="2">The sequence shown here is derived from an EMBL/GenBank/DDBJ whole genome shotgun (WGS) entry which is preliminary data.</text>
</comment>
<organism evidence="2 3">
    <name type="scientific">Haemaphysalis longicornis</name>
    <name type="common">Bush tick</name>
    <dbReference type="NCBI Taxonomy" id="44386"/>
    <lineage>
        <taxon>Eukaryota</taxon>
        <taxon>Metazoa</taxon>
        <taxon>Ecdysozoa</taxon>
        <taxon>Arthropoda</taxon>
        <taxon>Chelicerata</taxon>
        <taxon>Arachnida</taxon>
        <taxon>Acari</taxon>
        <taxon>Parasitiformes</taxon>
        <taxon>Ixodida</taxon>
        <taxon>Ixodoidea</taxon>
        <taxon>Ixodidae</taxon>
        <taxon>Haemaphysalinae</taxon>
        <taxon>Haemaphysalis</taxon>
    </lineage>
</organism>
<sequence>MENREDDFYPKTRKCNQHIEPQSHHDHIQRRQAPRTNGITTPTTASSRTPAQPLNLLGFRPKLCTKYILLALYEEVIKEPSASQFRAIVAADLPKAFDNVTDDAILRELSKNKLWNPDRRP</sequence>
<dbReference type="VEuPathDB" id="VectorBase:HLOH_056058"/>
<feature type="compositionally biased region" description="Basic and acidic residues" evidence="1">
    <location>
        <begin position="1"/>
        <end position="10"/>
    </location>
</feature>
<proteinExistence type="predicted"/>
<gene>
    <name evidence="2" type="ORF">HPB48_020177</name>
</gene>
<protein>
    <recommendedName>
        <fullName evidence="4">Reverse transcriptase domain-containing protein</fullName>
    </recommendedName>
</protein>
<evidence type="ECO:0000256" key="1">
    <source>
        <dbReference type="SAM" id="MobiDB-lite"/>
    </source>
</evidence>
<dbReference type="AlphaFoldDB" id="A0A9J6FHC3"/>
<name>A0A9J6FHC3_HAELO</name>
<evidence type="ECO:0008006" key="4">
    <source>
        <dbReference type="Google" id="ProtNLM"/>
    </source>
</evidence>
<accession>A0A9J6FHC3</accession>
<feature type="compositionally biased region" description="Low complexity" evidence="1">
    <location>
        <begin position="40"/>
        <end position="51"/>
    </location>
</feature>
<reference evidence="2 3" key="1">
    <citation type="journal article" date="2020" name="Cell">
        <title>Large-Scale Comparative Analyses of Tick Genomes Elucidate Their Genetic Diversity and Vector Capacities.</title>
        <authorList>
            <consortium name="Tick Genome and Microbiome Consortium (TIGMIC)"/>
            <person name="Jia N."/>
            <person name="Wang J."/>
            <person name="Shi W."/>
            <person name="Du L."/>
            <person name="Sun Y."/>
            <person name="Zhan W."/>
            <person name="Jiang J.F."/>
            <person name="Wang Q."/>
            <person name="Zhang B."/>
            <person name="Ji P."/>
            <person name="Bell-Sakyi L."/>
            <person name="Cui X.M."/>
            <person name="Yuan T.T."/>
            <person name="Jiang B.G."/>
            <person name="Yang W.F."/>
            <person name="Lam T.T."/>
            <person name="Chang Q.C."/>
            <person name="Ding S.J."/>
            <person name="Wang X.J."/>
            <person name="Zhu J.G."/>
            <person name="Ruan X.D."/>
            <person name="Zhao L."/>
            <person name="Wei J.T."/>
            <person name="Ye R.Z."/>
            <person name="Que T.C."/>
            <person name="Du C.H."/>
            <person name="Zhou Y.H."/>
            <person name="Cheng J.X."/>
            <person name="Dai P.F."/>
            <person name="Guo W.B."/>
            <person name="Han X.H."/>
            <person name="Huang E.J."/>
            <person name="Li L.F."/>
            <person name="Wei W."/>
            <person name="Gao Y.C."/>
            <person name="Liu J.Z."/>
            <person name="Shao H.Z."/>
            <person name="Wang X."/>
            <person name="Wang C.C."/>
            <person name="Yang T.C."/>
            <person name="Huo Q.B."/>
            <person name="Li W."/>
            <person name="Chen H.Y."/>
            <person name="Chen S.E."/>
            <person name="Zhou L.G."/>
            <person name="Ni X.B."/>
            <person name="Tian J.H."/>
            <person name="Sheng Y."/>
            <person name="Liu T."/>
            <person name="Pan Y.S."/>
            <person name="Xia L.Y."/>
            <person name="Li J."/>
            <person name="Zhao F."/>
            <person name="Cao W.C."/>
        </authorList>
    </citation>
    <scope>NUCLEOTIDE SEQUENCE [LARGE SCALE GENOMIC DNA]</scope>
    <source>
        <strain evidence="2">HaeL-2018</strain>
    </source>
</reference>
<evidence type="ECO:0000313" key="3">
    <source>
        <dbReference type="Proteomes" id="UP000821853"/>
    </source>
</evidence>
<keyword evidence="3" id="KW-1185">Reference proteome</keyword>
<dbReference type="Proteomes" id="UP000821853">
    <property type="component" value="Chromosome 1"/>
</dbReference>
<dbReference type="OrthoDB" id="6507858at2759"/>
<feature type="region of interest" description="Disordered" evidence="1">
    <location>
        <begin position="1"/>
        <end position="52"/>
    </location>
</feature>